<keyword evidence="4 7" id="KW-0863">Zinc-finger</keyword>
<dbReference type="GO" id="GO:0008270">
    <property type="term" value="F:zinc ion binding"/>
    <property type="evidence" value="ECO:0007669"/>
    <property type="project" value="UniProtKB-KW"/>
</dbReference>
<dbReference type="InterPro" id="IPR036236">
    <property type="entry name" value="Znf_C2H2_sf"/>
</dbReference>
<accession>A0A6P7FDK5</accession>
<evidence type="ECO:0000259" key="8">
    <source>
        <dbReference type="PROSITE" id="PS50157"/>
    </source>
</evidence>
<evidence type="ECO:0000256" key="2">
    <source>
        <dbReference type="ARBA" id="ARBA00022723"/>
    </source>
</evidence>
<reference evidence="9" key="1">
    <citation type="submission" date="2025-08" db="UniProtKB">
        <authorList>
            <consortium name="RefSeq"/>
        </authorList>
    </citation>
    <scope>IDENTIFICATION</scope>
    <source>
        <tissue evidence="9">Whole insect</tissue>
    </source>
</reference>
<keyword evidence="2" id="KW-0479">Metal-binding</keyword>
<keyword evidence="3" id="KW-0677">Repeat</keyword>
<dbReference type="InterPro" id="IPR050888">
    <property type="entry name" value="ZnF_C2H2-type_TF"/>
</dbReference>
<keyword evidence="6" id="KW-0539">Nucleus</keyword>
<sequence length="169" mass="19511">MIVGQLSINLKGTTAKKPELKRHDNIMLSSSHSSDGKTCSKCGRVYNLKGSLNKHEKYECVGATPFKCFYCPRTAKHKYNLLNHVVRLHPERDGKTCSKCGRVYNLKGSLNRHKKYECVGATPFKCFYCPRTAKHKYNLLNHVVRLHPERAEEFKQWYDTNRSKAIVLH</sequence>
<gene>
    <name evidence="9" type="primary">LOC114329259</name>
</gene>
<keyword evidence="5" id="KW-0862">Zinc</keyword>
<dbReference type="AlphaFoldDB" id="A0A6P7FDK5"/>
<dbReference type="Gene3D" id="3.30.160.60">
    <property type="entry name" value="Classic Zinc Finger"/>
    <property type="match status" value="2"/>
</dbReference>
<evidence type="ECO:0000256" key="7">
    <source>
        <dbReference type="PROSITE-ProRule" id="PRU00042"/>
    </source>
</evidence>
<organism evidence="9">
    <name type="scientific">Diabrotica virgifera virgifera</name>
    <name type="common">western corn rootworm</name>
    <dbReference type="NCBI Taxonomy" id="50390"/>
    <lineage>
        <taxon>Eukaryota</taxon>
        <taxon>Metazoa</taxon>
        <taxon>Ecdysozoa</taxon>
        <taxon>Arthropoda</taxon>
        <taxon>Hexapoda</taxon>
        <taxon>Insecta</taxon>
        <taxon>Pterygota</taxon>
        <taxon>Neoptera</taxon>
        <taxon>Endopterygota</taxon>
        <taxon>Coleoptera</taxon>
        <taxon>Polyphaga</taxon>
        <taxon>Cucujiformia</taxon>
        <taxon>Chrysomeloidea</taxon>
        <taxon>Chrysomelidae</taxon>
        <taxon>Galerucinae</taxon>
        <taxon>Diabroticina</taxon>
        <taxon>Diabroticites</taxon>
        <taxon>Diabrotica</taxon>
    </lineage>
</organism>
<evidence type="ECO:0000256" key="1">
    <source>
        <dbReference type="ARBA" id="ARBA00004123"/>
    </source>
</evidence>
<dbReference type="SUPFAM" id="SSF57667">
    <property type="entry name" value="beta-beta-alpha zinc fingers"/>
    <property type="match status" value="1"/>
</dbReference>
<evidence type="ECO:0000313" key="9">
    <source>
        <dbReference type="RefSeq" id="XP_028134099.1"/>
    </source>
</evidence>
<dbReference type="Pfam" id="PF00096">
    <property type="entry name" value="zf-C2H2"/>
    <property type="match status" value="4"/>
</dbReference>
<dbReference type="InParanoid" id="A0A6P7FDK5"/>
<dbReference type="GO" id="GO:0005634">
    <property type="term" value="C:nucleus"/>
    <property type="evidence" value="ECO:0007669"/>
    <property type="project" value="UniProtKB-SubCell"/>
</dbReference>
<comment type="subcellular location">
    <subcellularLocation>
        <location evidence="1">Nucleus</location>
    </subcellularLocation>
</comment>
<dbReference type="SMART" id="SM00355">
    <property type="entry name" value="ZnF_C2H2"/>
    <property type="match status" value="4"/>
</dbReference>
<dbReference type="PROSITE" id="PS50157">
    <property type="entry name" value="ZINC_FINGER_C2H2_2"/>
    <property type="match status" value="2"/>
</dbReference>
<dbReference type="PANTHER" id="PTHR24406">
    <property type="entry name" value="TRANSCRIPTIONAL REPRESSOR CTCFL-RELATED"/>
    <property type="match status" value="1"/>
</dbReference>
<evidence type="ECO:0000256" key="5">
    <source>
        <dbReference type="ARBA" id="ARBA00022833"/>
    </source>
</evidence>
<dbReference type="RefSeq" id="XP_028134099.1">
    <property type="nucleotide sequence ID" value="XM_028278298.1"/>
</dbReference>
<evidence type="ECO:0000256" key="4">
    <source>
        <dbReference type="ARBA" id="ARBA00022771"/>
    </source>
</evidence>
<name>A0A6P7FDK5_DIAVI</name>
<evidence type="ECO:0000256" key="6">
    <source>
        <dbReference type="ARBA" id="ARBA00023242"/>
    </source>
</evidence>
<feature type="domain" description="C2H2-type" evidence="8">
    <location>
        <begin position="37"/>
        <end position="65"/>
    </location>
</feature>
<proteinExistence type="predicted"/>
<evidence type="ECO:0000256" key="3">
    <source>
        <dbReference type="ARBA" id="ARBA00022737"/>
    </source>
</evidence>
<protein>
    <submittedName>
        <fullName evidence="9">Zinc finger protein 718-like</fullName>
    </submittedName>
</protein>
<feature type="domain" description="C2H2-type" evidence="8">
    <location>
        <begin position="95"/>
        <end position="123"/>
    </location>
</feature>
<dbReference type="InterPro" id="IPR013087">
    <property type="entry name" value="Znf_C2H2_type"/>
</dbReference>